<proteinExistence type="predicted"/>
<gene>
    <name evidence="1" type="ORF">SAMN05878282_103325</name>
</gene>
<sequence length="161" mass="17833">MTISSEPPSRTFPEEANPHCDLMPVAHAEDSIKPLSALLPSISTPLHQFEHIYLSDTFEVLRDAVMRPENACCLVFTSADDDFPLGYATRESLRAELLRHAPDLLSRIIVPPCLPVSIRVDEAIRLLSRKQAELGVLCDLDGALIGLCTRSSLLKLDDDRL</sequence>
<protein>
    <recommendedName>
        <fullName evidence="3">CBS domain-containing protein</fullName>
    </recommendedName>
</protein>
<organism evidence="1 2">
    <name type="scientific">Aquipseudomonas alcaligenes</name>
    <name type="common">Pseudomonas alcaligenes</name>
    <dbReference type="NCBI Taxonomy" id="43263"/>
    <lineage>
        <taxon>Bacteria</taxon>
        <taxon>Pseudomonadati</taxon>
        <taxon>Pseudomonadota</taxon>
        <taxon>Gammaproteobacteria</taxon>
        <taxon>Pseudomonadales</taxon>
        <taxon>Pseudomonadaceae</taxon>
        <taxon>Aquipseudomonas</taxon>
    </lineage>
</organism>
<evidence type="ECO:0000313" key="2">
    <source>
        <dbReference type="Proteomes" id="UP000185841"/>
    </source>
</evidence>
<dbReference type="SUPFAM" id="SSF54631">
    <property type="entry name" value="CBS-domain pair"/>
    <property type="match status" value="1"/>
</dbReference>
<name>A0A1N6S2L5_AQUAC</name>
<dbReference type="AlphaFoldDB" id="A0A1N6S2L5"/>
<dbReference type="RefSeq" id="WP_139332531.1">
    <property type="nucleotide sequence ID" value="NZ_FTMP01000003.1"/>
</dbReference>
<dbReference type="Proteomes" id="UP000185841">
    <property type="component" value="Unassembled WGS sequence"/>
</dbReference>
<reference evidence="1 2" key="1">
    <citation type="submission" date="2017-01" db="EMBL/GenBank/DDBJ databases">
        <authorList>
            <person name="Mah S.A."/>
            <person name="Swanson W.J."/>
            <person name="Moy G.W."/>
            <person name="Vacquier V.D."/>
        </authorList>
    </citation>
    <scope>NUCLEOTIDE SEQUENCE [LARGE SCALE GENOMIC DNA]</scope>
    <source>
        <strain evidence="1 2">RU36E</strain>
    </source>
</reference>
<evidence type="ECO:0008006" key="3">
    <source>
        <dbReference type="Google" id="ProtNLM"/>
    </source>
</evidence>
<dbReference type="InterPro" id="IPR046342">
    <property type="entry name" value="CBS_dom_sf"/>
</dbReference>
<evidence type="ECO:0000313" key="1">
    <source>
        <dbReference type="EMBL" id="SIQ35373.1"/>
    </source>
</evidence>
<dbReference type="EMBL" id="FTMP01000003">
    <property type="protein sequence ID" value="SIQ35373.1"/>
    <property type="molecule type" value="Genomic_DNA"/>
</dbReference>
<accession>A0A1N6S2L5</accession>